<gene>
    <name evidence="2" type="ORF">COT25_02120</name>
</gene>
<keyword evidence="1" id="KW-0812">Transmembrane</keyword>
<dbReference type="Proteomes" id="UP000228711">
    <property type="component" value="Unassembled WGS sequence"/>
</dbReference>
<keyword evidence="1" id="KW-0472">Membrane</keyword>
<comment type="caution">
    <text evidence="2">The sequence shown here is derived from an EMBL/GenBank/DDBJ whole genome shotgun (WGS) entry which is preliminary data.</text>
</comment>
<evidence type="ECO:0000313" key="2">
    <source>
        <dbReference type="EMBL" id="PIS41614.1"/>
    </source>
</evidence>
<sequence>MEFLVIGVVIVTSFTQIIIPLWRGNPVFPFFRKPQRIARNIKGAQESIESAKLAKQFKRARKKADKLEEED</sequence>
<dbReference type="AlphaFoldDB" id="A0A2H0YSY9"/>
<proteinExistence type="predicted"/>
<protein>
    <submittedName>
        <fullName evidence="2">Uncharacterized protein</fullName>
    </submittedName>
</protein>
<accession>A0A2H0YSY9</accession>
<evidence type="ECO:0000313" key="3">
    <source>
        <dbReference type="Proteomes" id="UP000228711"/>
    </source>
</evidence>
<dbReference type="EMBL" id="PEXV01000072">
    <property type="protein sequence ID" value="PIS41614.1"/>
    <property type="molecule type" value="Genomic_DNA"/>
</dbReference>
<keyword evidence="1" id="KW-1133">Transmembrane helix</keyword>
<name>A0A2H0YSY9_9BACT</name>
<feature type="transmembrane region" description="Helical" evidence="1">
    <location>
        <begin position="6"/>
        <end position="23"/>
    </location>
</feature>
<reference evidence="3" key="1">
    <citation type="submission" date="2017-09" db="EMBL/GenBank/DDBJ databases">
        <title>Depth-based differentiation of microbial function through sediment-hosted aquifers and enrichment of novel symbionts in the deep terrestrial subsurface.</title>
        <authorList>
            <person name="Probst A.J."/>
            <person name="Ladd B."/>
            <person name="Jarett J.K."/>
            <person name="Geller-Mcgrath D.E."/>
            <person name="Sieber C.M.K."/>
            <person name="Emerson J.B."/>
            <person name="Anantharaman K."/>
            <person name="Thomas B.C."/>
            <person name="Malmstrom R."/>
            <person name="Stieglmeier M."/>
            <person name="Klingl A."/>
            <person name="Woyke T."/>
            <person name="Ryan C.M."/>
            <person name="Banfield J.F."/>
        </authorList>
    </citation>
    <scope>NUCLEOTIDE SEQUENCE [LARGE SCALE GENOMIC DNA]</scope>
</reference>
<evidence type="ECO:0000256" key="1">
    <source>
        <dbReference type="SAM" id="Phobius"/>
    </source>
</evidence>
<organism evidence="2 3">
    <name type="scientific">Candidatus Kerfeldbacteria bacterium CG08_land_8_20_14_0_20_42_7</name>
    <dbReference type="NCBI Taxonomy" id="2014245"/>
    <lineage>
        <taxon>Bacteria</taxon>
        <taxon>Candidatus Kerfeldiibacteriota</taxon>
    </lineage>
</organism>